<dbReference type="AlphaFoldDB" id="A0A7C0X1L0"/>
<sequence>MLRMQNIYDTHKCRLLRVYDLTDKDKLFLFRFVEPEMAEKWTFKPGQFVQLSLPGLGEVPISICSSPTRKAFFELCIRRVGRVTAKIHELKPGDIVGIRGPYGNGFPVEKFESLDLLIVAAGIGMAPLRSVFLYAMDNRWKFGNITVIHSAKYGKELVFAKELEAMKDIAEAENVKIILTTTRDPEWKGLKGRASEHLDKVNVDPSRCAVVICGPPRMYRSMFERLMKEGYDPRKIFVTLERRMKCGVGKCGHCVAGTSTSWKYICKDGPVFDYYDIISTPGLLED</sequence>
<keyword evidence="7 10" id="KW-0408">Iron</keyword>
<feature type="binding site" evidence="10">
    <location>
        <position position="251"/>
    </location>
    <ligand>
        <name>[2Fe-2S] cluster</name>
        <dbReference type="ChEBI" id="CHEBI:190135"/>
    </ligand>
</feature>
<dbReference type="InterPro" id="IPR050353">
    <property type="entry name" value="PyrK_electron_transfer"/>
</dbReference>
<evidence type="ECO:0000256" key="6">
    <source>
        <dbReference type="ARBA" id="ARBA00022982"/>
    </source>
</evidence>
<comment type="cofactor">
    <cofactor evidence="10">
        <name>[2Fe-2S] cluster</name>
        <dbReference type="ChEBI" id="CHEBI:190135"/>
    </cofactor>
    <text evidence="10">Binds 1 [2Fe-2S] cluster per subunit.</text>
</comment>
<feature type="binding site" evidence="10">
    <location>
        <position position="266"/>
    </location>
    <ligand>
        <name>[2Fe-2S] cluster</name>
        <dbReference type="ChEBI" id="CHEBI:190135"/>
    </ligand>
</feature>
<dbReference type="InterPro" id="IPR001433">
    <property type="entry name" value="OxRdtase_FAD/NAD-bd"/>
</dbReference>
<dbReference type="PIRSF" id="PIRSF006816">
    <property type="entry name" value="Cyc3_hyd_g"/>
    <property type="match status" value="1"/>
</dbReference>
<comment type="cofactor">
    <cofactor evidence="9">
        <name>[2Fe-2S] cluster</name>
        <dbReference type="ChEBI" id="CHEBI:190135"/>
    </cofactor>
</comment>
<dbReference type="GO" id="GO:0006221">
    <property type="term" value="P:pyrimidine nucleotide biosynthetic process"/>
    <property type="evidence" value="ECO:0007669"/>
    <property type="project" value="InterPro"/>
</dbReference>
<dbReference type="Pfam" id="PF00970">
    <property type="entry name" value="FAD_binding_6"/>
    <property type="match status" value="1"/>
</dbReference>
<dbReference type="GO" id="GO:0046872">
    <property type="term" value="F:metal ion binding"/>
    <property type="evidence" value="ECO:0007669"/>
    <property type="project" value="UniProtKB-KW"/>
</dbReference>
<comment type="caution">
    <text evidence="12">The sequence shown here is derived from an EMBL/GenBank/DDBJ whole genome shotgun (WGS) entry which is preliminary data.</text>
</comment>
<dbReference type="InterPro" id="IPR039261">
    <property type="entry name" value="FNR_nucleotide-bd"/>
</dbReference>
<dbReference type="PANTHER" id="PTHR43513">
    <property type="entry name" value="DIHYDROOROTATE DEHYDROGENASE B (NAD(+)), ELECTRON TRANSFER SUBUNIT"/>
    <property type="match status" value="1"/>
</dbReference>
<keyword evidence="2" id="KW-0285">Flavoprotein</keyword>
<keyword evidence="6" id="KW-0249">Electron transport</keyword>
<feature type="binding site" evidence="10">
    <location>
        <position position="254"/>
    </location>
    <ligand>
        <name>[2Fe-2S] cluster</name>
        <dbReference type="ChEBI" id="CHEBI:190135"/>
    </ligand>
</feature>
<reference evidence="12" key="1">
    <citation type="journal article" date="2020" name="mSystems">
        <title>Genome- and Community-Level Interaction Insights into Carbon Utilization and Element Cycling Functions of Hydrothermarchaeota in Hydrothermal Sediment.</title>
        <authorList>
            <person name="Zhou Z."/>
            <person name="Liu Y."/>
            <person name="Xu W."/>
            <person name="Pan J."/>
            <person name="Luo Z.H."/>
            <person name="Li M."/>
        </authorList>
    </citation>
    <scope>NUCLEOTIDE SEQUENCE [LARGE SCALE GENOMIC DNA]</scope>
    <source>
        <strain evidence="12">HyVt-185</strain>
    </source>
</reference>
<dbReference type="Pfam" id="PF10418">
    <property type="entry name" value="DHODB_Fe-S_bind"/>
    <property type="match status" value="1"/>
</dbReference>
<dbReference type="InterPro" id="IPR008333">
    <property type="entry name" value="Cbr1-like_FAD-bd_dom"/>
</dbReference>
<dbReference type="InterPro" id="IPR037117">
    <property type="entry name" value="Dihydroorotate_DH_ele_sf"/>
</dbReference>
<evidence type="ECO:0000256" key="8">
    <source>
        <dbReference type="ARBA" id="ARBA00023014"/>
    </source>
</evidence>
<keyword evidence="8 10" id="KW-0411">Iron-sulfur</keyword>
<dbReference type="Pfam" id="PF00175">
    <property type="entry name" value="NAD_binding_1"/>
    <property type="match status" value="1"/>
</dbReference>
<dbReference type="InterPro" id="IPR019480">
    <property type="entry name" value="Dihydroorotate_DH_Fe-S-bd"/>
</dbReference>
<dbReference type="SUPFAM" id="SSF63380">
    <property type="entry name" value="Riboflavin synthase domain-like"/>
    <property type="match status" value="1"/>
</dbReference>
<dbReference type="EMBL" id="DQZR01000096">
    <property type="protein sequence ID" value="HDM36074.1"/>
    <property type="molecule type" value="Genomic_DNA"/>
</dbReference>
<evidence type="ECO:0000256" key="5">
    <source>
        <dbReference type="ARBA" id="ARBA00022827"/>
    </source>
</evidence>
<evidence type="ECO:0000256" key="10">
    <source>
        <dbReference type="PIRSR" id="PIRSR006816-2"/>
    </source>
</evidence>
<dbReference type="GO" id="GO:0016491">
    <property type="term" value="F:oxidoreductase activity"/>
    <property type="evidence" value="ECO:0007669"/>
    <property type="project" value="InterPro"/>
</dbReference>
<dbReference type="Gene3D" id="2.10.240.10">
    <property type="entry name" value="Dihydroorotate dehydrogenase, electron transfer subunit"/>
    <property type="match status" value="1"/>
</dbReference>
<dbReference type="PANTHER" id="PTHR43513:SF1">
    <property type="entry name" value="ANAEROBIC SULFITE REDUCTASE SUBUNIT B"/>
    <property type="match status" value="1"/>
</dbReference>
<protein>
    <submittedName>
        <fullName evidence="12">Cytochrome-c3 hydrogenase subunit gamma</fullName>
    </submittedName>
</protein>
<dbReference type="Proteomes" id="UP000885863">
    <property type="component" value="Unassembled WGS sequence"/>
</dbReference>
<keyword evidence="1" id="KW-0813">Transport</keyword>
<dbReference type="InterPro" id="IPR017938">
    <property type="entry name" value="Riboflavin_synthase-like_b-brl"/>
</dbReference>
<dbReference type="InterPro" id="IPR017927">
    <property type="entry name" value="FAD-bd_FR_type"/>
</dbReference>
<keyword evidence="4 10" id="KW-0479">Metal-binding</keyword>
<evidence type="ECO:0000256" key="3">
    <source>
        <dbReference type="ARBA" id="ARBA00022714"/>
    </source>
</evidence>
<dbReference type="Gene3D" id="3.40.50.80">
    <property type="entry name" value="Nucleotide-binding domain of ferredoxin-NADP reductase (FNR) module"/>
    <property type="match status" value="1"/>
</dbReference>
<proteinExistence type="predicted"/>
<dbReference type="GO" id="GO:0051537">
    <property type="term" value="F:2 iron, 2 sulfur cluster binding"/>
    <property type="evidence" value="ECO:0007669"/>
    <property type="project" value="UniProtKB-KW"/>
</dbReference>
<evidence type="ECO:0000256" key="1">
    <source>
        <dbReference type="ARBA" id="ARBA00022448"/>
    </source>
</evidence>
<evidence type="ECO:0000256" key="4">
    <source>
        <dbReference type="ARBA" id="ARBA00022723"/>
    </source>
</evidence>
<evidence type="ECO:0000313" key="12">
    <source>
        <dbReference type="EMBL" id="HDM36074.1"/>
    </source>
</evidence>
<dbReference type="Gene3D" id="2.40.30.10">
    <property type="entry name" value="Translation factors"/>
    <property type="match status" value="1"/>
</dbReference>
<dbReference type="PRINTS" id="PR00410">
    <property type="entry name" value="PHEHYDRXLASE"/>
</dbReference>
<organism evidence="12">
    <name type="scientific">Candidatus Syntropharchaeum butanivorans</name>
    <dbReference type="NCBI Taxonomy" id="1839936"/>
    <lineage>
        <taxon>Archaea</taxon>
        <taxon>Methanobacteriati</taxon>
        <taxon>Methanobacteriota</taxon>
        <taxon>Stenosarchaea group</taxon>
        <taxon>Methanomicrobia</taxon>
        <taxon>Methanosarcinales</taxon>
        <taxon>ANME-2 cluster</taxon>
        <taxon>Candidatus Syntropharchaeum</taxon>
    </lineage>
</organism>
<keyword evidence="5" id="KW-0274">FAD</keyword>
<feature type="domain" description="FAD-binding FR-type" evidence="11">
    <location>
        <begin position="8"/>
        <end position="108"/>
    </location>
</feature>
<feature type="binding site" evidence="10">
    <location>
        <position position="246"/>
    </location>
    <ligand>
        <name>[2Fe-2S] cluster</name>
        <dbReference type="ChEBI" id="CHEBI:190135"/>
    </ligand>
</feature>
<accession>A0A7C0X1L0</accession>
<dbReference type="InterPro" id="IPR012165">
    <property type="entry name" value="Cyt_c3_hydrogenase_gsu"/>
</dbReference>
<dbReference type="CDD" id="cd06221">
    <property type="entry name" value="sulfite_reductase_like"/>
    <property type="match status" value="1"/>
</dbReference>
<dbReference type="GO" id="GO:0050660">
    <property type="term" value="F:flavin adenine dinucleotide binding"/>
    <property type="evidence" value="ECO:0007669"/>
    <property type="project" value="InterPro"/>
</dbReference>
<keyword evidence="3 10" id="KW-0001">2Fe-2S</keyword>
<name>A0A7C0X1L0_9EURY</name>
<evidence type="ECO:0000256" key="7">
    <source>
        <dbReference type="ARBA" id="ARBA00023004"/>
    </source>
</evidence>
<gene>
    <name evidence="12" type="ORF">ENG09_02295</name>
</gene>
<dbReference type="NCBIfam" id="NF006220">
    <property type="entry name" value="PRK08345.1"/>
    <property type="match status" value="1"/>
</dbReference>
<evidence type="ECO:0000256" key="9">
    <source>
        <dbReference type="ARBA" id="ARBA00034078"/>
    </source>
</evidence>
<evidence type="ECO:0000256" key="2">
    <source>
        <dbReference type="ARBA" id="ARBA00022630"/>
    </source>
</evidence>
<evidence type="ECO:0000259" key="11">
    <source>
        <dbReference type="PROSITE" id="PS51384"/>
    </source>
</evidence>
<dbReference type="SUPFAM" id="SSF52343">
    <property type="entry name" value="Ferredoxin reductase-like, C-terminal NADP-linked domain"/>
    <property type="match status" value="1"/>
</dbReference>
<dbReference type="PROSITE" id="PS51384">
    <property type="entry name" value="FAD_FR"/>
    <property type="match status" value="1"/>
</dbReference>